<comment type="caution">
    <text evidence="2">The sequence shown here is derived from an EMBL/GenBank/DDBJ whole genome shotgun (WGS) entry which is preliminary data.</text>
</comment>
<evidence type="ECO:0000313" key="2">
    <source>
        <dbReference type="EMBL" id="KAK1134570.1"/>
    </source>
</evidence>
<dbReference type="AlphaFoldDB" id="A0AA40GC33"/>
<gene>
    <name evidence="2" type="ORF">K0M31_007352</name>
</gene>
<accession>A0AA40GC33</accession>
<organism evidence="2 3">
    <name type="scientific">Melipona bicolor</name>
    <dbReference type="NCBI Taxonomy" id="60889"/>
    <lineage>
        <taxon>Eukaryota</taxon>
        <taxon>Metazoa</taxon>
        <taxon>Ecdysozoa</taxon>
        <taxon>Arthropoda</taxon>
        <taxon>Hexapoda</taxon>
        <taxon>Insecta</taxon>
        <taxon>Pterygota</taxon>
        <taxon>Neoptera</taxon>
        <taxon>Endopterygota</taxon>
        <taxon>Hymenoptera</taxon>
        <taxon>Apocrita</taxon>
        <taxon>Aculeata</taxon>
        <taxon>Apoidea</taxon>
        <taxon>Anthophila</taxon>
        <taxon>Apidae</taxon>
        <taxon>Melipona</taxon>
    </lineage>
</organism>
<dbReference type="Proteomes" id="UP001177670">
    <property type="component" value="Unassembled WGS sequence"/>
</dbReference>
<keyword evidence="3" id="KW-1185">Reference proteome</keyword>
<sequence>MMGEGEREKKDAEGSVSGDGGRILRSGGMKEERLYWQRGVVAMLAYERTGMDRDAGAAGKDGIVRRWVDSRG</sequence>
<evidence type="ECO:0000313" key="3">
    <source>
        <dbReference type="Proteomes" id="UP001177670"/>
    </source>
</evidence>
<proteinExistence type="predicted"/>
<reference evidence="2" key="1">
    <citation type="submission" date="2021-10" db="EMBL/GenBank/DDBJ databases">
        <title>Melipona bicolor Genome sequencing and assembly.</title>
        <authorList>
            <person name="Araujo N.S."/>
            <person name="Arias M.C."/>
        </authorList>
    </citation>
    <scope>NUCLEOTIDE SEQUENCE</scope>
    <source>
        <strain evidence="2">USP_2M_L1-L4_2017</strain>
        <tissue evidence="2">Whole body</tissue>
    </source>
</reference>
<name>A0AA40GC33_9HYME</name>
<feature type="region of interest" description="Disordered" evidence="1">
    <location>
        <begin position="1"/>
        <end position="25"/>
    </location>
</feature>
<evidence type="ECO:0000256" key="1">
    <source>
        <dbReference type="SAM" id="MobiDB-lite"/>
    </source>
</evidence>
<feature type="compositionally biased region" description="Basic and acidic residues" evidence="1">
    <location>
        <begin position="1"/>
        <end position="13"/>
    </location>
</feature>
<dbReference type="EMBL" id="JAHYIQ010000002">
    <property type="protein sequence ID" value="KAK1134570.1"/>
    <property type="molecule type" value="Genomic_DNA"/>
</dbReference>
<protein>
    <submittedName>
        <fullName evidence="2">Uncharacterized protein</fullName>
    </submittedName>
</protein>